<dbReference type="InterPro" id="IPR029028">
    <property type="entry name" value="Alpha/beta_knot_MTases"/>
</dbReference>
<dbReference type="GO" id="GO:0070042">
    <property type="term" value="F:rRNA (uridine-N3-)-methyltransferase activity"/>
    <property type="evidence" value="ECO:0007669"/>
    <property type="project" value="TreeGrafter"/>
</dbReference>
<evidence type="ECO:0000259" key="11">
    <source>
        <dbReference type="Pfam" id="PF04452"/>
    </source>
</evidence>
<reference evidence="12 13" key="1">
    <citation type="submission" date="2018-03" db="EMBL/GenBank/DDBJ databases">
        <title>Genomic Encyclopedia of Archaeal and Bacterial Type Strains, Phase II (KMG-II): from individual species to whole genera.</title>
        <authorList>
            <person name="Goeker M."/>
        </authorList>
    </citation>
    <scope>NUCLEOTIDE SEQUENCE [LARGE SCALE GENOMIC DNA]</scope>
    <source>
        <strain evidence="12 13">DSM 17586</strain>
    </source>
</reference>
<dbReference type="EC" id="2.1.1.193" evidence="10"/>
<dbReference type="GO" id="GO:0070475">
    <property type="term" value="P:rRNA base methylation"/>
    <property type="evidence" value="ECO:0007669"/>
    <property type="project" value="TreeGrafter"/>
</dbReference>
<organism evidence="12 13">
    <name type="scientific">Marinobacterium halophilum</name>
    <dbReference type="NCBI Taxonomy" id="267374"/>
    <lineage>
        <taxon>Bacteria</taxon>
        <taxon>Pseudomonadati</taxon>
        <taxon>Pseudomonadota</taxon>
        <taxon>Gammaproteobacteria</taxon>
        <taxon>Oceanospirillales</taxon>
        <taxon>Oceanospirillaceae</taxon>
        <taxon>Marinobacterium</taxon>
    </lineage>
</organism>
<keyword evidence="5 10" id="KW-0489">Methyltransferase</keyword>
<dbReference type="AlphaFoldDB" id="A0A2P8ETW5"/>
<dbReference type="SUPFAM" id="SSF75217">
    <property type="entry name" value="alpha/beta knot"/>
    <property type="match status" value="1"/>
</dbReference>
<dbReference type="InterPro" id="IPR029026">
    <property type="entry name" value="tRNA_m1G_MTases_N"/>
</dbReference>
<evidence type="ECO:0000256" key="9">
    <source>
        <dbReference type="ARBA" id="ARBA00047944"/>
    </source>
</evidence>
<comment type="function">
    <text evidence="8 10">Specifically methylates the N3 position of the uracil ring of uridine 1498 (m3U1498) in 16S rRNA. Acts on the fully assembled 30S ribosomal subunit.</text>
</comment>
<comment type="caution">
    <text evidence="12">The sequence shown here is derived from an EMBL/GenBank/DDBJ whole genome shotgun (WGS) entry which is preliminary data.</text>
</comment>
<dbReference type="GO" id="GO:0005737">
    <property type="term" value="C:cytoplasm"/>
    <property type="evidence" value="ECO:0007669"/>
    <property type="project" value="UniProtKB-SubCell"/>
</dbReference>
<dbReference type="Gene3D" id="3.40.1280.10">
    <property type="match status" value="1"/>
</dbReference>
<evidence type="ECO:0000313" key="13">
    <source>
        <dbReference type="Proteomes" id="UP000242133"/>
    </source>
</evidence>
<keyword evidence="7 10" id="KW-0949">S-adenosyl-L-methionine</keyword>
<comment type="subcellular location">
    <subcellularLocation>
        <location evidence="1 10">Cytoplasm</location>
    </subcellularLocation>
</comment>
<evidence type="ECO:0000256" key="1">
    <source>
        <dbReference type="ARBA" id="ARBA00004496"/>
    </source>
</evidence>
<evidence type="ECO:0000256" key="5">
    <source>
        <dbReference type="ARBA" id="ARBA00022603"/>
    </source>
</evidence>
<dbReference type="Proteomes" id="UP000242133">
    <property type="component" value="Unassembled WGS sequence"/>
</dbReference>
<sequence length="251" mass="28180">MIGVFFNRSVSPVNLILLYTSDFKGPHHVRISGRRFQHMRSVHKAQVGERFRVGVLNGLIGLGEVTVLTDQYLELRVQLNQAPPKPLPLRLIMALPRPKMLKRTLETVATLGVKELWLINSYRVDKSYWSTPILHADTLREHLLLGLEQAGDTRLPNVYLRKRFKPFVEDELPAIARNTRALVAHPYDATPCPAATAEPTTLAIGPEGGFIAYEVNKLREAGLEPIHLGPRILRVETAVPVLLSRLFPLAL</sequence>
<evidence type="ECO:0000256" key="2">
    <source>
        <dbReference type="ARBA" id="ARBA00005528"/>
    </source>
</evidence>
<dbReference type="InterPro" id="IPR006700">
    <property type="entry name" value="RsmE"/>
</dbReference>
<accession>A0A2P8ETW5</accession>
<comment type="catalytic activity">
    <reaction evidence="9 10">
        <text>uridine(1498) in 16S rRNA + S-adenosyl-L-methionine = N(3)-methyluridine(1498) in 16S rRNA + S-adenosyl-L-homocysteine + H(+)</text>
        <dbReference type="Rhea" id="RHEA:42920"/>
        <dbReference type="Rhea" id="RHEA-COMP:10283"/>
        <dbReference type="Rhea" id="RHEA-COMP:10284"/>
        <dbReference type="ChEBI" id="CHEBI:15378"/>
        <dbReference type="ChEBI" id="CHEBI:57856"/>
        <dbReference type="ChEBI" id="CHEBI:59789"/>
        <dbReference type="ChEBI" id="CHEBI:65315"/>
        <dbReference type="ChEBI" id="CHEBI:74502"/>
        <dbReference type="EC" id="2.1.1.193"/>
    </reaction>
</comment>
<evidence type="ECO:0000256" key="6">
    <source>
        <dbReference type="ARBA" id="ARBA00022679"/>
    </source>
</evidence>
<keyword evidence="13" id="KW-1185">Reference proteome</keyword>
<proteinExistence type="inferred from homology"/>
<gene>
    <name evidence="12" type="ORF">CLV44_11585</name>
</gene>
<comment type="similarity">
    <text evidence="2 10">Belongs to the RNA methyltransferase RsmE family.</text>
</comment>
<dbReference type="NCBIfam" id="TIGR00046">
    <property type="entry name" value="RsmE family RNA methyltransferase"/>
    <property type="match status" value="1"/>
</dbReference>
<dbReference type="CDD" id="cd18084">
    <property type="entry name" value="RsmE-like"/>
    <property type="match status" value="1"/>
</dbReference>
<keyword evidence="4 10" id="KW-0698">rRNA processing</keyword>
<dbReference type="PANTHER" id="PTHR30027:SF3">
    <property type="entry name" value="16S RRNA (URACIL(1498)-N(3))-METHYLTRANSFERASE"/>
    <property type="match status" value="1"/>
</dbReference>
<evidence type="ECO:0000256" key="7">
    <source>
        <dbReference type="ARBA" id="ARBA00022691"/>
    </source>
</evidence>
<evidence type="ECO:0000256" key="4">
    <source>
        <dbReference type="ARBA" id="ARBA00022552"/>
    </source>
</evidence>
<name>A0A2P8ETW5_9GAMM</name>
<dbReference type="PANTHER" id="PTHR30027">
    <property type="entry name" value="RIBOSOMAL RNA SMALL SUBUNIT METHYLTRANSFERASE E"/>
    <property type="match status" value="1"/>
</dbReference>
<protein>
    <recommendedName>
        <fullName evidence="10">Ribosomal RNA small subunit methyltransferase E</fullName>
        <ecNumber evidence="10">2.1.1.193</ecNumber>
    </recommendedName>
</protein>
<evidence type="ECO:0000313" key="12">
    <source>
        <dbReference type="EMBL" id="PSL12916.1"/>
    </source>
</evidence>
<dbReference type="PIRSF" id="PIRSF015601">
    <property type="entry name" value="MTase_slr0722"/>
    <property type="match status" value="1"/>
</dbReference>
<keyword evidence="3 10" id="KW-0963">Cytoplasm</keyword>
<dbReference type="EMBL" id="PYGI01000015">
    <property type="protein sequence ID" value="PSL12916.1"/>
    <property type="molecule type" value="Genomic_DNA"/>
</dbReference>
<evidence type="ECO:0000256" key="3">
    <source>
        <dbReference type="ARBA" id="ARBA00022490"/>
    </source>
</evidence>
<evidence type="ECO:0000256" key="10">
    <source>
        <dbReference type="PIRNR" id="PIRNR015601"/>
    </source>
</evidence>
<keyword evidence="6 10" id="KW-0808">Transferase</keyword>
<feature type="domain" description="Ribosomal RNA small subunit methyltransferase E methyltransferase" evidence="11">
    <location>
        <begin position="84"/>
        <end position="246"/>
    </location>
</feature>
<dbReference type="Pfam" id="PF04452">
    <property type="entry name" value="Methyltrans_RNA"/>
    <property type="match status" value="1"/>
</dbReference>
<dbReference type="InterPro" id="IPR046886">
    <property type="entry name" value="RsmE_MTase_dom"/>
</dbReference>
<evidence type="ECO:0000256" key="8">
    <source>
        <dbReference type="ARBA" id="ARBA00025699"/>
    </source>
</evidence>
<dbReference type="NCBIfam" id="NF008700">
    <property type="entry name" value="PRK11713.5-4"/>
    <property type="match status" value="1"/>
</dbReference>